<gene>
    <name evidence="2" type="primary">Acey_s0100.g3234</name>
    <name evidence="2" type="ORF">Y032_0100g3234</name>
</gene>
<dbReference type="Proteomes" id="UP000024635">
    <property type="component" value="Unassembled WGS sequence"/>
</dbReference>
<protein>
    <submittedName>
        <fullName evidence="2">Uncharacterized protein</fullName>
    </submittedName>
</protein>
<keyword evidence="3" id="KW-1185">Reference proteome</keyword>
<proteinExistence type="predicted"/>
<accession>A0A016TI10</accession>
<feature type="region of interest" description="Disordered" evidence="1">
    <location>
        <begin position="45"/>
        <end position="66"/>
    </location>
</feature>
<dbReference type="EMBL" id="JARK01001436">
    <property type="protein sequence ID" value="EYC02325.1"/>
    <property type="molecule type" value="Genomic_DNA"/>
</dbReference>
<evidence type="ECO:0000313" key="3">
    <source>
        <dbReference type="Proteomes" id="UP000024635"/>
    </source>
</evidence>
<name>A0A016TI10_9BILA</name>
<reference evidence="3" key="1">
    <citation type="journal article" date="2015" name="Nat. Genet.">
        <title>The genome and transcriptome of the zoonotic hookworm Ancylostoma ceylanicum identify infection-specific gene families.</title>
        <authorList>
            <person name="Schwarz E.M."/>
            <person name="Hu Y."/>
            <person name="Antoshechkin I."/>
            <person name="Miller M.M."/>
            <person name="Sternberg P.W."/>
            <person name="Aroian R.V."/>
        </authorList>
    </citation>
    <scope>NUCLEOTIDE SEQUENCE</scope>
    <source>
        <strain evidence="3">HY135</strain>
    </source>
</reference>
<comment type="caution">
    <text evidence="2">The sequence shown here is derived from an EMBL/GenBank/DDBJ whole genome shotgun (WGS) entry which is preliminary data.</text>
</comment>
<evidence type="ECO:0000256" key="1">
    <source>
        <dbReference type="SAM" id="MobiDB-lite"/>
    </source>
</evidence>
<dbReference type="AlphaFoldDB" id="A0A016TI10"/>
<sequence length="66" mass="7311">MGPTMKRGILKYSLQSEELVFFWVCSRPDVLQHLGPLLGPHASLRFPGTKDSMGSTSRSLEVRGAH</sequence>
<evidence type="ECO:0000313" key="2">
    <source>
        <dbReference type="EMBL" id="EYC02325.1"/>
    </source>
</evidence>
<organism evidence="2 3">
    <name type="scientific">Ancylostoma ceylanicum</name>
    <dbReference type="NCBI Taxonomy" id="53326"/>
    <lineage>
        <taxon>Eukaryota</taxon>
        <taxon>Metazoa</taxon>
        <taxon>Ecdysozoa</taxon>
        <taxon>Nematoda</taxon>
        <taxon>Chromadorea</taxon>
        <taxon>Rhabditida</taxon>
        <taxon>Rhabditina</taxon>
        <taxon>Rhabditomorpha</taxon>
        <taxon>Strongyloidea</taxon>
        <taxon>Ancylostomatidae</taxon>
        <taxon>Ancylostomatinae</taxon>
        <taxon>Ancylostoma</taxon>
    </lineage>
</organism>